<protein>
    <recommendedName>
        <fullName evidence="2">Peptidase A1 domain-containing protein</fullName>
    </recommendedName>
</protein>
<dbReference type="InterPro" id="IPR021109">
    <property type="entry name" value="Peptidase_aspartic_dom_sf"/>
</dbReference>
<keyword evidence="1" id="KW-0732">Signal</keyword>
<organism evidence="3 4">
    <name type="scientific">Albugo candida</name>
    <dbReference type="NCBI Taxonomy" id="65357"/>
    <lineage>
        <taxon>Eukaryota</taxon>
        <taxon>Sar</taxon>
        <taxon>Stramenopiles</taxon>
        <taxon>Oomycota</taxon>
        <taxon>Peronosporomycetes</taxon>
        <taxon>Albuginales</taxon>
        <taxon>Albuginaceae</taxon>
        <taxon>Albugo</taxon>
    </lineage>
</organism>
<dbReference type="Gene3D" id="2.40.70.10">
    <property type="entry name" value="Acid Proteases"/>
    <property type="match status" value="1"/>
</dbReference>
<name>A0A024FTD0_9STRA</name>
<sequence length="277" mass="31877">MRALRIQVWGLLGFQLVNAIDIPLIVTKSVTETKFVTRTTSFAIEISGEHTEDERDPKSNKQIPNEKVANGVEKNYIYEALSEMFGADKDNHKRSFIFEWDYFHGKPKLYDLSSTNPFQKTQLFDIGPMRVAQDYFEVVHIFVYGDQLTWLSGNVRFNYGYVHSLIPKLAYDIIITALQKTNSSLQISESIDCDIRKTLKLPEISFQFGKEALLNLQTVNYFFRDPTDKSICYLAVKINEGSDDWIIGATLAMTYATVFRMPSQDRESHEFTISPYS</sequence>
<dbReference type="SUPFAM" id="SSF50630">
    <property type="entry name" value="Acid proteases"/>
    <property type="match status" value="1"/>
</dbReference>
<dbReference type="AlphaFoldDB" id="A0A024FTD0"/>
<dbReference type="InterPro" id="IPR033121">
    <property type="entry name" value="PEPTIDASE_A1"/>
</dbReference>
<keyword evidence="4" id="KW-1185">Reference proteome</keyword>
<evidence type="ECO:0000256" key="1">
    <source>
        <dbReference type="SAM" id="SignalP"/>
    </source>
</evidence>
<comment type="caution">
    <text evidence="3">The sequence shown here is derived from an EMBL/GenBank/DDBJ whole genome shotgun (WGS) entry which is preliminary data.</text>
</comment>
<feature type="chain" id="PRO_5001531831" description="Peptidase A1 domain-containing protein" evidence="1">
    <location>
        <begin position="20"/>
        <end position="277"/>
    </location>
</feature>
<evidence type="ECO:0000259" key="2">
    <source>
        <dbReference type="Pfam" id="PF00026"/>
    </source>
</evidence>
<reference evidence="3 4" key="1">
    <citation type="submission" date="2012-05" db="EMBL/GenBank/DDBJ databases">
        <title>Recombination and specialization in a pathogen metapopulation.</title>
        <authorList>
            <person name="Gardiner A."/>
            <person name="Kemen E."/>
            <person name="Schultz-Larsen T."/>
            <person name="MacLean D."/>
            <person name="Van Oosterhout C."/>
            <person name="Jones J.D.G."/>
        </authorList>
    </citation>
    <scope>NUCLEOTIDE SEQUENCE [LARGE SCALE GENOMIC DNA]</scope>
    <source>
        <strain evidence="3 4">Ac Nc2</strain>
    </source>
</reference>
<evidence type="ECO:0000313" key="3">
    <source>
        <dbReference type="EMBL" id="CCI10162.1"/>
    </source>
</evidence>
<feature type="domain" description="Peptidase A1" evidence="2">
    <location>
        <begin position="166"/>
        <end position="261"/>
    </location>
</feature>
<accession>A0A024FTD0</accession>
<proteinExistence type="predicted"/>
<dbReference type="Pfam" id="PF00026">
    <property type="entry name" value="Asp"/>
    <property type="match status" value="1"/>
</dbReference>
<dbReference type="EMBL" id="CAIX01000114">
    <property type="protein sequence ID" value="CCI10162.1"/>
    <property type="molecule type" value="Genomic_DNA"/>
</dbReference>
<dbReference type="InParanoid" id="A0A024FTD0"/>
<dbReference type="Proteomes" id="UP000053237">
    <property type="component" value="Unassembled WGS sequence"/>
</dbReference>
<evidence type="ECO:0000313" key="4">
    <source>
        <dbReference type="Proteomes" id="UP000053237"/>
    </source>
</evidence>
<feature type="signal peptide" evidence="1">
    <location>
        <begin position="1"/>
        <end position="19"/>
    </location>
</feature>
<gene>
    <name evidence="3" type="ORF">BN9_069210</name>
</gene>